<comment type="caution">
    <text evidence="4">The sequence shown here is derived from an EMBL/GenBank/DDBJ whole genome shotgun (WGS) entry which is preliminary data.</text>
</comment>
<feature type="transmembrane region" description="Helical" evidence="2">
    <location>
        <begin position="69"/>
        <end position="90"/>
    </location>
</feature>
<dbReference type="InterPro" id="IPR003675">
    <property type="entry name" value="Rce1/LyrA-like_dom"/>
</dbReference>
<keyword evidence="5" id="KW-1185">Reference proteome</keyword>
<keyword evidence="2" id="KW-0812">Transmembrane</keyword>
<dbReference type="PANTHER" id="PTHR39430:SF1">
    <property type="entry name" value="PROTEASE"/>
    <property type="match status" value="1"/>
</dbReference>
<dbReference type="Pfam" id="PF02517">
    <property type="entry name" value="Rce1-like"/>
    <property type="match status" value="1"/>
</dbReference>
<keyword evidence="2" id="KW-0472">Membrane</keyword>
<feature type="transmembrane region" description="Helical" evidence="2">
    <location>
        <begin position="111"/>
        <end position="132"/>
    </location>
</feature>
<accession>A0ABV2JNG1</accession>
<evidence type="ECO:0000313" key="4">
    <source>
        <dbReference type="EMBL" id="MET3644519.1"/>
    </source>
</evidence>
<evidence type="ECO:0000256" key="2">
    <source>
        <dbReference type="SAM" id="Phobius"/>
    </source>
</evidence>
<dbReference type="Proteomes" id="UP001549055">
    <property type="component" value="Unassembled WGS sequence"/>
</dbReference>
<evidence type="ECO:0000313" key="5">
    <source>
        <dbReference type="Proteomes" id="UP001549055"/>
    </source>
</evidence>
<dbReference type="GO" id="GO:0006508">
    <property type="term" value="P:proteolysis"/>
    <property type="evidence" value="ECO:0007669"/>
    <property type="project" value="UniProtKB-KW"/>
</dbReference>
<dbReference type="RefSeq" id="WP_253364116.1">
    <property type="nucleotide sequence ID" value="NZ_JALJXU010000003.1"/>
</dbReference>
<comment type="similarity">
    <text evidence="1">Belongs to the UPF0177 family.</text>
</comment>
<proteinExistence type="inferred from homology"/>
<feature type="transmembrane region" description="Helical" evidence="2">
    <location>
        <begin position="20"/>
        <end position="49"/>
    </location>
</feature>
<keyword evidence="4" id="KW-0378">Hydrolase</keyword>
<keyword evidence="2" id="KW-1133">Transmembrane helix</keyword>
<dbReference type="EMBL" id="JBEPMK010000003">
    <property type="protein sequence ID" value="MET3644519.1"/>
    <property type="molecule type" value="Genomic_DNA"/>
</dbReference>
<dbReference type="GO" id="GO:0008233">
    <property type="term" value="F:peptidase activity"/>
    <property type="evidence" value="ECO:0007669"/>
    <property type="project" value="UniProtKB-KW"/>
</dbReference>
<evidence type="ECO:0000259" key="3">
    <source>
        <dbReference type="Pfam" id="PF02517"/>
    </source>
</evidence>
<keyword evidence="4" id="KW-0645">Protease</keyword>
<dbReference type="PROSITE" id="PS51257">
    <property type="entry name" value="PROKAR_LIPOPROTEIN"/>
    <property type="match status" value="1"/>
</dbReference>
<feature type="transmembrane region" description="Helical" evidence="2">
    <location>
        <begin position="205"/>
        <end position="223"/>
    </location>
</feature>
<feature type="domain" description="CAAX prenyl protease 2/Lysostaphin resistance protein A-like" evidence="3">
    <location>
        <begin position="149"/>
        <end position="240"/>
    </location>
</feature>
<reference evidence="4 5" key="1">
    <citation type="submission" date="2024-06" db="EMBL/GenBank/DDBJ databases">
        <title>Genomic Encyclopedia of Type Strains, Phase IV (KMG-IV): sequencing the most valuable type-strain genomes for metagenomic binning, comparative biology and taxonomic classification.</title>
        <authorList>
            <person name="Goeker M."/>
        </authorList>
    </citation>
    <scope>NUCLEOTIDE SEQUENCE [LARGE SCALE GENOMIC DNA]</scope>
    <source>
        <strain evidence="4 5">DSM 15349</strain>
    </source>
</reference>
<gene>
    <name evidence="4" type="ORF">ABID27_001143</name>
</gene>
<dbReference type="PANTHER" id="PTHR39430">
    <property type="entry name" value="MEMBRANE-ASSOCIATED PROTEASE-RELATED"/>
    <property type="match status" value="1"/>
</dbReference>
<feature type="transmembrane region" description="Helical" evidence="2">
    <location>
        <begin position="138"/>
        <end position="159"/>
    </location>
</feature>
<evidence type="ECO:0000256" key="1">
    <source>
        <dbReference type="ARBA" id="ARBA00009067"/>
    </source>
</evidence>
<name>A0ABV2JNG1_9STRE</name>
<sequence length="307" mass="33029">MKKKMLEAPTVLYDRMPSWLFVLLACIMVEIFFFVGSLVAGMILGPIIMAVGLASGSSLDSVTSTFTSLHFELICFGFVAAGLMLWVKFVERRPISSLGFFKVKRGILKEISLGWLVGTVLFSAAALLSYLLGGLTFVGVDFSVASIGFVLSLIPFWFIQGGTEELLTRGWLLPLTNRRTNLAVAVGVSSSLFGLMHLGNDHVTLISLLGLVLSGIFMALYMLKTDNIWGVAALHGAWNFTQGNLFGIAVSGQAAGKSLLHFAVNAKSPEWISGGAFGTEGSLISCLVECAGIVYLIWALKKEKSTL</sequence>
<feature type="transmembrane region" description="Helical" evidence="2">
    <location>
        <begin position="180"/>
        <end position="199"/>
    </location>
</feature>
<organism evidence="4 5">
    <name type="scientific">Streptococcus gallinaceus</name>
    <dbReference type="NCBI Taxonomy" id="165758"/>
    <lineage>
        <taxon>Bacteria</taxon>
        <taxon>Bacillati</taxon>
        <taxon>Bacillota</taxon>
        <taxon>Bacilli</taxon>
        <taxon>Lactobacillales</taxon>
        <taxon>Streptococcaceae</taxon>
        <taxon>Streptococcus</taxon>
    </lineage>
</organism>
<protein>
    <submittedName>
        <fullName evidence="4">Membrane protease YdiL (CAAX protease family)</fullName>
    </submittedName>
</protein>
<feature type="transmembrane region" description="Helical" evidence="2">
    <location>
        <begin position="282"/>
        <end position="300"/>
    </location>
</feature>